<comment type="cofactor">
    <cofactor evidence="11">
        <name>[2Fe-2S] cluster</name>
        <dbReference type="ChEBI" id="CHEBI:190135"/>
    </cofactor>
</comment>
<evidence type="ECO:0000256" key="2">
    <source>
        <dbReference type="ARBA" id="ARBA00019898"/>
    </source>
</evidence>
<feature type="region of interest" description="Disordered" evidence="14">
    <location>
        <begin position="1"/>
        <end position="20"/>
    </location>
</feature>
<keyword evidence="7 13" id="KW-0411">Iron-sulfur</keyword>
<dbReference type="GO" id="GO:0031967">
    <property type="term" value="C:organelle envelope"/>
    <property type="evidence" value="ECO:0007669"/>
    <property type="project" value="UniProtKB-ARBA"/>
</dbReference>
<comment type="cofactor">
    <cofactor evidence="13">
        <name>[2Fe-2S] cluster</name>
        <dbReference type="ChEBI" id="CHEBI:190135"/>
    </cofactor>
    <text evidence="13">Binds 1 [2Fe-2S] cluster.</text>
</comment>
<evidence type="ECO:0000313" key="16">
    <source>
        <dbReference type="Proteomes" id="UP000054869"/>
    </source>
</evidence>
<organism evidence="15 16">
    <name type="scientific">Legionella lansingensis</name>
    <dbReference type="NCBI Taxonomy" id="45067"/>
    <lineage>
        <taxon>Bacteria</taxon>
        <taxon>Pseudomonadati</taxon>
        <taxon>Pseudomonadota</taxon>
        <taxon>Gammaproteobacteria</taxon>
        <taxon>Legionellales</taxon>
        <taxon>Legionellaceae</taxon>
        <taxon>Legionella</taxon>
    </lineage>
</organism>
<proteinExistence type="inferred from homology"/>
<feature type="binding site" evidence="13">
    <location>
        <position position="160"/>
    </location>
    <ligand>
        <name>[2Fe-2S] cluster</name>
        <dbReference type="ChEBI" id="CHEBI:190135"/>
    </ligand>
</feature>
<evidence type="ECO:0000256" key="5">
    <source>
        <dbReference type="ARBA" id="ARBA00022967"/>
    </source>
</evidence>
<dbReference type="GO" id="GO:1902494">
    <property type="term" value="C:catalytic complex"/>
    <property type="evidence" value="ECO:0007669"/>
    <property type="project" value="UniProtKB-ARBA"/>
</dbReference>
<dbReference type="GO" id="GO:0031090">
    <property type="term" value="C:organelle membrane"/>
    <property type="evidence" value="ECO:0007669"/>
    <property type="project" value="UniProtKB-ARBA"/>
</dbReference>
<accession>A0A0W0VSR8</accession>
<evidence type="ECO:0000256" key="14">
    <source>
        <dbReference type="SAM" id="MobiDB-lite"/>
    </source>
</evidence>
<comment type="similarity">
    <text evidence="1">Belongs to the complex I 24 kDa subunit family.</text>
</comment>
<dbReference type="STRING" id="45067.Llan_1168"/>
<keyword evidence="8" id="KW-0520">NAD</keyword>
<keyword evidence="4 13" id="KW-0479">Metal-binding</keyword>
<dbReference type="PANTHER" id="PTHR10371">
    <property type="entry name" value="NADH DEHYDROGENASE UBIQUINONE FLAVOPROTEIN 2, MITOCHONDRIAL"/>
    <property type="match status" value="1"/>
</dbReference>
<dbReference type="AlphaFoldDB" id="A0A0W0VSR8"/>
<dbReference type="SUPFAM" id="SSF52833">
    <property type="entry name" value="Thioredoxin-like"/>
    <property type="match status" value="1"/>
</dbReference>
<dbReference type="InterPro" id="IPR036249">
    <property type="entry name" value="Thioredoxin-like_sf"/>
</dbReference>
<feature type="compositionally biased region" description="Polar residues" evidence="14">
    <location>
        <begin position="1"/>
        <end position="15"/>
    </location>
</feature>
<dbReference type="eggNOG" id="COG1905">
    <property type="taxonomic scope" value="Bacteria"/>
</dbReference>
<keyword evidence="5" id="KW-1278">Translocase</keyword>
<dbReference type="GO" id="GO:0022890">
    <property type="term" value="F:inorganic cation transmembrane transporter activity"/>
    <property type="evidence" value="ECO:0007669"/>
    <property type="project" value="UniProtKB-ARBA"/>
</dbReference>
<dbReference type="Gene3D" id="1.10.10.1590">
    <property type="entry name" value="NADH-quinone oxidoreductase subunit E"/>
    <property type="match status" value="1"/>
</dbReference>
<dbReference type="FunFam" id="1.10.10.1590:FF:000001">
    <property type="entry name" value="NADH-quinone oxidoreductase subunit E"/>
    <property type="match status" value="1"/>
</dbReference>
<evidence type="ECO:0000256" key="13">
    <source>
        <dbReference type="PIRSR" id="PIRSR000216-1"/>
    </source>
</evidence>
<dbReference type="GO" id="GO:0051537">
    <property type="term" value="F:2 iron, 2 sulfur cluster binding"/>
    <property type="evidence" value="ECO:0007669"/>
    <property type="project" value="UniProtKB-KW"/>
</dbReference>
<evidence type="ECO:0000256" key="11">
    <source>
        <dbReference type="ARBA" id="ARBA00034078"/>
    </source>
</evidence>
<keyword evidence="16" id="KW-1185">Reference proteome</keyword>
<evidence type="ECO:0000256" key="9">
    <source>
        <dbReference type="ARBA" id="ARBA00031580"/>
    </source>
</evidence>
<dbReference type="GO" id="GO:0098796">
    <property type="term" value="C:membrane protein complex"/>
    <property type="evidence" value="ECO:0007669"/>
    <property type="project" value="UniProtKB-ARBA"/>
</dbReference>
<evidence type="ECO:0000256" key="8">
    <source>
        <dbReference type="ARBA" id="ARBA00023027"/>
    </source>
</evidence>
<feature type="binding site" evidence="13">
    <location>
        <position position="124"/>
    </location>
    <ligand>
        <name>[2Fe-2S] cluster</name>
        <dbReference type="ChEBI" id="CHEBI:190135"/>
    </ligand>
</feature>
<sequence length="193" mass="21974">MLKNQTILPQASEMSTDPRLSKRLERMSENSAKLLHQFVSPAGIDEIDHWIAKYPPDEKQSAVLRALMVVQEENGYLTPETMDAVADYLDMPPIAVYEVSTFYNMYEHKPIGRHLINVCTNISCKLRGSSEVVNHLQKRLDVKLGETTSDGKYTLRSVECLGACVNAPMMQVDKDYHENLTPEKIDQVLEQYQ</sequence>
<keyword evidence="3 13" id="KW-0001">2Fe-2S</keyword>
<reference evidence="15 16" key="1">
    <citation type="submission" date="2015-11" db="EMBL/GenBank/DDBJ databases">
        <title>Genomic analysis of 38 Legionella species identifies large and diverse effector repertoires.</title>
        <authorList>
            <person name="Burstein D."/>
            <person name="Amaro F."/>
            <person name="Zusman T."/>
            <person name="Lifshitz Z."/>
            <person name="Cohen O."/>
            <person name="Gilbert J.A."/>
            <person name="Pupko T."/>
            <person name="Shuman H.A."/>
            <person name="Segal G."/>
        </authorList>
    </citation>
    <scope>NUCLEOTIDE SEQUENCE [LARGE SCALE GENOMIC DNA]</scope>
    <source>
        <strain evidence="15 16">ATCC 49751</strain>
    </source>
</reference>
<dbReference type="GO" id="GO:0003954">
    <property type="term" value="F:NADH dehydrogenase activity"/>
    <property type="evidence" value="ECO:0007669"/>
    <property type="project" value="TreeGrafter"/>
</dbReference>
<comment type="catalytic activity">
    <reaction evidence="12">
        <text>a quinone + NADH + 5 H(+)(in) = a quinol + NAD(+) + 4 H(+)(out)</text>
        <dbReference type="Rhea" id="RHEA:57888"/>
        <dbReference type="ChEBI" id="CHEBI:15378"/>
        <dbReference type="ChEBI" id="CHEBI:24646"/>
        <dbReference type="ChEBI" id="CHEBI:57540"/>
        <dbReference type="ChEBI" id="CHEBI:57945"/>
        <dbReference type="ChEBI" id="CHEBI:132124"/>
    </reaction>
</comment>
<protein>
    <recommendedName>
        <fullName evidence="2">NADH-quinone oxidoreductase subunit E</fullName>
    </recommendedName>
    <alternativeName>
        <fullName evidence="9">NADH dehydrogenase I subunit E</fullName>
    </alternativeName>
    <alternativeName>
        <fullName evidence="10">NDH-1 subunit E</fullName>
    </alternativeName>
</protein>
<dbReference type="CDD" id="cd03064">
    <property type="entry name" value="TRX_Fd_NuoE"/>
    <property type="match status" value="1"/>
</dbReference>
<dbReference type="NCBIfam" id="NF005722">
    <property type="entry name" value="PRK07539.1-2"/>
    <property type="match status" value="1"/>
</dbReference>
<dbReference type="EMBL" id="LNYI01000023">
    <property type="protein sequence ID" value="KTD22678.1"/>
    <property type="molecule type" value="Genomic_DNA"/>
</dbReference>
<evidence type="ECO:0000256" key="12">
    <source>
        <dbReference type="ARBA" id="ARBA00047712"/>
    </source>
</evidence>
<evidence type="ECO:0000256" key="4">
    <source>
        <dbReference type="ARBA" id="ARBA00022723"/>
    </source>
</evidence>
<evidence type="ECO:0000313" key="15">
    <source>
        <dbReference type="EMBL" id="KTD22678.1"/>
    </source>
</evidence>
<name>A0A0W0VSR8_9GAMM</name>
<evidence type="ECO:0000256" key="1">
    <source>
        <dbReference type="ARBA" id="ARBA00010643"/>
    </source>
</evidence>
<dbReference type="PIRSF" id="PIRSF000216">
    <property type="entry name" value="NADH_DH_24kDa"/>
    <property type="match status" value="1"/>
</dbReference>
<dbReference type="GO" id="GO:0098662">
    <property type="term" value="P:inorganic cation transmembrane transport"/>
    <property type="evidence" value="ECO:0007669"/>
    <property type="project" value="UniProtKB-ARBA"/>
</dbReference>
<dbReference type="InterPro" id="IPR041921">
    <property type="entry name" value="NuoE_N"/>
</dbReference>
<keyword evidence="6 13" id="KW-0408">Iron</keyword>
<dbReference type="InterPro" id="IPR002023">
    <property type="entry name" value="NuoE-like"/>
</dbReference>
<dbReference type="NCBIfam" id="TIGR01958">
    <property type="entry name" value="nuoE_fam"/>
    <property type="match status" value="1"/>
</dbReference>
<evidence type="ECO:0000256" key="6">
    <source>
        <dbReference type="ARBA" id="ARBA00023004"/>
    </source>
</evidence>
<dbReference type="FunFam" id="3.40.30.10:FF:000022">
    <property type="entry name" value="NADH dehydrogenase flavoprotein 2, mitochondrial"/>
    <property type="match status" value="1"/>
</dbReference>
<evidence type="ECO:0000256" key="3">
    <source>
        <dbReference type="ARBA" id="ARBA00022714"/>
    </source>
</evidence>
<evidence type="ECO:0000256" key="10">
    <source>
        <dbReference type="ARBA" id="ARBA00032788"/>
    </source>
</evidence>
<dbReference type="PANTHER" id="PTHR10371:SF3">
    <property type="entry name" value="NADH DEHYDROGENASE [UBIQUINONE] FLAVOPROTEIN 2, MITOCHONDRIAL"/>
    <property type="match status" value="1"/>
</dbReference>
<gene>
    <name evidence="15" type="primary">nuoE</name>
    <name evidence="15" type="ORF">Llan_1168</name>
</gene>
<dbReference type="GO" id="GO:0046872">
    <property type="term" value="F:metal ion binding"/>
    <property type="evidence" value="ECO:0007669"/>
    <property type="project" value="UniProtKB-KW"/>
</dbReference>
<dbReference type="Pfam" id="PF01257">
    <property type="entry name" value="2Fe-2S_thioredx"/>
    <property type="match status" value="1"/>
</dbReference>
<dbReference type="InterPro" id="IPR042128">
    <property type="entry name" value="NuoE_dom"/>
</dbReference>
<dbReference type="Gene3D" id="3.40.30.10">
    <property type="entry name" value="Glutaredoxin"/>
    <property type="match status" value="1"/>
</dbReference>
<dbReference type="GO" id="GO:0008324">
    <property type="term" value="F:monoatomic cation transmembrane transporter activity"/>
    <property type="evidence" value="ECO:0007669"/>
    <property type="project" value="UniProtKB-ARBA"/>
</dbReference>
<feature type="binding site" evidence="13">
    <location>
        <position position="164"/>
    </location>
    <ligand>
        <name>[2Fe-2S] cluster</name>
        <dbReference type="ChEBI" id="CHEBI:190135"/>
    </ligand>
</feature>
<evidence type="ECO:0000256" key="7">
    <source>
        <dbReference type="ARBA" id="ARBA00023014"/>
    </source>
</evidence>
<feature type="binding site" evidence="13">
    <location>
        <position position="119"/>
    </location>
    <ligand>
        <name>[2Fe-2S] cluster</name>
        <dbReference type="ChEBI" id="CHEBI:190135"/>
    </ligand>
</feature>
<dbReference type="PATRIC" id="fig|45067.4.peg.1222"/>
<comment type="caution">
    <text evidence="15">The sequence shown here is derived from an EMBL/GenBank/DDBJ whole genome shotgun (WGS) entry which is preliminary data.</text>
</comment>
<dbReference type="GO" id="GO:0022804">
    <property type="term" value="F:active transmembrane transporter activity"/>
    <property type="evidence" value="ECO:0007669"/>
    <property type="project" value="UniProtKB-ARBA"/>
</dbReference>
<dbReference type="Proteomes" id="UP000054869">
    <property type="component" value="Unassembled WGS sequence"/>
</dbReference>